<proteinExistence type="predicted"/>
<dbReference type="InterPro" id="IPR051552">
    <property type="entry name" value="HptR"/>
</dbReference>
<keyword evidence="4" id="KW-0902">Two-component regulatory system</keyword>
<evidence type="ECO:0000259" key="9">
    <source>
        <dbReference type="PROSITE" id="PS01124"/>
    </source>
</evidence>
<organism evidence="11 12">
    <name type="scientific">Cohnella suwonensis</name>
    <dbReference type="NCBI Taxonomy" id="696072"/>
    <lineage>
        <taxon>Bacteria</taxon>
        <taxon>Bacillati</taxon>
        <taxon>Bacillota</taxon>
        <taxon>Bacilli</taxon>
        <taxon>Bacillales</taxon>
        <taxon>Paenibacillaceae</taxon>
        <taxon>Cohnella</taxon>
    </lineage>
</organism>
<keyword evidence="2" id="KW-0963">Cytoplasm</keyword>
<dbReference type="CDD" id="cd17536">
    <property type="entry name" value="REC_YesN-like"/>
    <property type="match status" value="1"/>
</dbReference>
<keyword evidence="7" id="KW-0804">Transcription</keyword>
<evidence type="ECO:0000259" key="10">
    <source>
        <dbReference type="PROSITE" id="PS50110"/>
    </source>
</evidence>
<evidence type="ECO:0000256" key="3">
    <source>
        <dbReference type="ARBA" id="ARBA00022553"/>
    </source>
</evidence>
<feature type="domain" description="Response regulatory" evidence="10">
    <location>
        <begin position="3"/>
        <end position="120"/>
    </location>
</feature>
<dbReference type="InterPro" id="IPR018060">
    <property type="entry name" value="HTH_AraC"/>
</dbReference>
<dbReference type="Gene3D" id="3.40.50.2300">
    <property type="match status" value="1"/>
</dbReference>
<dbReference type="PANTHER" id="PTHR42713:SF3">
    <property type="entry name" value="TRANSCRIPTIONAL REGULATORY PROTEIN HPTR"/>
    <property type="match status" value="1"/>
</dbReference>
<name>A0ABW0M313_9BACL</name>
<dbReference type="Proteomes" id="UP001596105">
    <property type="component" value="Unassembled WGS sequence"/>
</dbReference>
<dbReference type="SMART" id="SM00342">
    <property type="entry name" value="HTH_ARAC"/>
    <property type="match status" value="1"/>
</dbReference>
<feature type="modified residue" description="4-aspartylphosphate" evidence="8">
    <location>
        <position position="55"/>
    </location>
</feature>
<dbReference type="InterPro" id="IPR018062">
    <property type="entry name" value="HTH_AraC-typ_CS"/>
</dbReference>
<evidence type="ECO:0000313" key="11">
    <source>
        <dbReference type="EMBL" id="MFC5471323.1"/>
    </source>
</evidence>
<evidence type="ECO:0000256" key="5">
    <source>
        <dbReference type="ARBA" id="ARBA00023015"/>
    </source>
</evidence>
<evidence type="ECO:0000256" key="2">
    <source>
        <dbReference type="ARBA" id="ARBA00022490"/>
    </source>
</evidence>
<keyword evidence="6" id="KW-0238">DNA-binding</keyword>
<dbReference type="RefSeq" id="WP_209744437.1">
    <property type="nucleotide sequence ID" value="NZ_JBHSMH010000097.1"/>
</dbReference>
<dbReference type="SMART" id="SM00448">
    <property type="entry name" value="REC"/>
    <property type="match status" value="1"/>
</dbReference>
<keyword evidence="12" id="KW-1185">Reference proteome</keyword>
<dbReference type="Pfam" id="PF00072">
    <property type="entry name" value="Response_reg"/>
    <property type="match status" value="1"/>
</dbReference>
<evidence type="ECO:0000256" key="4">
    <source>
        <dbReference type="ARBA" id="ARBA00023012"/>
    </source>
</evidence>
<dbReference type="SUPFAM" id="SSF52172">
    <property type="entry name" value="CheY-like"/>
    <property type="match status" value="1"/>
</dbReference>
<evidence type="ECO:0000256" key="8">
    <source>
        <dbReference type="PROSITE-ProRule" id="PRU00169"/>
    </source>
</evidence>
<dbReference type="PANTHER" id="PTHR42713">
    <property type="entry name" value="HISTIDINE KINASE-RELATED"/>
    <property type="match status" value="1"/>
</dbReference>
<evidence type="ECO:0000256" key="7">
    <source>
        <dbReference type="ARBA" id="ARBA00023163"/>
    </source>
</evidence>
<sequence length="531" mass="61086">MFEVLIVDDIPSQVDSIAATIPKDELGIGRIHKAFTGEEALKLYREQNIHIVITDIRMPEMNGIELIREIRELGRKVKIIVISGYADFEYAQSVVPYNTSGYLMKPVNPDQLREMLGKLAEELTSEMKLQRQQQRDGYAFRENLPTLKSELLNRLLHDNSIPNAELERKLFLLDIPFSLHREVGLFIVRLEGRLQEYESMDRELIEYAVTNMAEELFRDFFRLWFCRDHNEYLVFVVSAREAAKIDRNTMDARVATLKNKAESLLNGSVSIALAVNGVSFPEGVPGLYRSVIDGMKRVEEGRQGLFLRIAGNLDQVRIGTLTSLYRPPLLIHLLDTGNWQHAEEKLTQIFDELKSVDYPPEHANEAYFAIANAYQYMAHKKGKLLSEIGASSFGLMPAAPSLKRLEKWAFYLFRRLREQSEDSSEKQTGLVNKVHSFVERNMNDNLSLSTLAAHVGLHPAYLSRAYRVETGNNLSDYIMRYRMESAAYLLRSSDKKIYEIAQIIGYQAVPHFIKLFKAFSNMTPQEYRDRR</sequence>
<comment type="subcellular location">
    <subcellularLocation>
        <location evidence="1">Cytoplasm</location>
    </subcellularLocation>
</comment>
<dbReference type="PROSITE" id="PS00041">
    <property type="entry name" value="HTH_ARAC_FAMILY_1"/>
    <property type="match status" value="1"/>
</dbReference>
<evidence type="ECO:0000256" key="6">
    <source>
        <dbReference type="ARBA" id="ARBA00023125"/>
    </source>
</evidence>
<dbReference type="EMBL" id="JBHSMH010000097">
    <property type="protein sequence ID" value="MFC5471323.1"/>
    <property type="molecule type" value="Genomic_DNA"/>
</dbReference>
<evidence type="ECO:0000313" key="12">
    <source>
        <dbReference type="Proteomes" id="UP001596105"/>
    </source>
</evidence>
<dbReference type="InterPro" id="IPR011006">
    <property type="entry name" value="CheY-like_superfamily"/>
</dbReference>
<dbReference type="InterPro" id="IPR009057">
    <property type="entry name" value="Homeodomain-like_sf"/>
</dbReference>
<dbReference type="PROSITE" id="PS01124">
    <property type="entry name" value="HTH_ARAC_FAMILY_2"/>
    <property type="match status" value="1"/>
</dbReference>
<dbReference type="Pfam" id="PF12833">
    <property type="entry name" value="HTH_18"/>
    <property type="match status" value="1"/>
</dbReference>
<gene>
    <name evidence="11" type="ORF">ACFPPD_21785</name>
</gene>
<protein>
    <submittedName>
        <fullName evidence="11">Response regulator</fullName>
    </submittedName>
</protein>
<reference evidence="12" key="1">
    <citation type="journal article" date="2019" name="Int. J. Syst. Evol. Microbiol.">
        <title>The Global Catalogue of Microorganisms (GCM) 10K type strain sequencing project: providing services to taxonomists for standard genome sequencing and annotation.</title>
        <authorList>
            <consortium name="The Broad Institute Genomics Platform"/>
            <consortium name="The Broad Institute Genome Sequencing Center for Infectious Disease"/>
            <person name="Wu L."/>
            <person name="Ma J."/>
        </authorList>
    </citation>
    <scope>NUCLEOTIDE SEQUENCE [LARGE SCALE GENOMIC DNA]</scope>
    <source>
        <strain evidence="12">CCUG 57113</strain>
    </source>
</reference>
<dbReference type="Gene3D" id="1.10.10.60">
    <property type="entry name" value="Homeodomain-like"/>
    <property type="match status" value="2"/>
</dbReference>
<dbReference type="PROSITE" id="PS50110">
    <property type="entry name" value="RESPONSE_REGULATORY"/>
    <property type="match status" value="1"/>
</dbReference>
<dbReference type="SUPFAM" id="SSF46689">
    <property type="entry name" value="Homeodomain-like"/>
    <property type="match status" value="2"/>
</dbReference>
<feature type="domain" description="HTH araC/xylS-type" evidence="9">
    <location>
        <begin position="432"/>
        <end position="530"/>
    </location>
</feature>
<evidence type="ECO:0000256" key="1">
    <source>
        <dbReference type="ARBA" id="ARBA00004496"/>
    </source>
</evidence>
<accession>A0ABW0M313</accession>
<keyword evidence="3 8" id="KW-0597">Phosphoprotein</keyword>
<keyword evidence="5" id="KW-0805">Transcription regulation</keyword>
<comment type="caution">
    <text evidence="11">The sequence shown here is derived from an EMBL/GenBank/DDBJ whole genome shotgun (WGS) entry which is preliminary data.</text>
</comment>
<dbReference type="InterPro" id="IPR001789">
    <property type="entry name" value="Sig_transdc_resp-reg_receiver"/>
</dbReference>